<comment type="caution">
    <text evidence="7">The sequence shown here is derived from an EMBL/GenBank/DDBJ whole genome shotgun (WGS) entry which is preliminary data.</text>
</comment>
<dbReference type="InterPro" id="IPR023353">
    <property type="entry name" value="LemA-like_dom_sf"/>
</dbReference>
<evidence type="ECO:0000256" key="3">
    <source>
        <dbReference type="ARBA" id="ARBA00022692"/>
    </source>
</evidence>
<evidence type="ECO:0000256" key="2">
    <source>
        <dbReference type="ARBA" id="ARBA00008854"/>
    </source>
</evidence>
<dbReference type="GO" id="GO:0016020">
    <property type="term" value="C:membrane"/>
    <property type="evidence" value="ECO:0007669"/>
    <property type="project" value="UniProtKB-SubCell"/>
</dbReference>
<dbReference type="SUPFAM" id="SSF140478">
    <property type="entry name" value="LemA-like"/>
    <property type="match status" value="1"/>
</dbReference>
<evidence type="ECO:0000256" key="1">
    <source>
        <dbReference type="ARBA" id="ARBA00004167"/>
    </source>
</evidence>
<evidence type="ECO:0000313" key="7">
    <source>
        <dbReference type="EMBL" id="KKW05372.1"/>
    </source>
</evidence>
<comment type="similarity">
    <text evidence="2">Belongs to the LemA family.</text>
</comment>
<dbReference type="Pfam" id="PF04011">
    <property type="entry name" value="LemA"/>
    <property type="match status" value="1"/>
</dbReference>
<evidence type="ECO:0000256" key="4">
    <source>
        <dbReference type="ARBA" id="ARBA00022989"/>
    </source>
</evidence>
<dbReference type="InterPro" id="IPR007156">
    <property type="entry name" value="MamQ_LemA"/>
</dbReference>
<keyword evidence="3 6" id="KW-0812">Transmembrane</keyword>
<feature type="transmembrane region" description="Helical" evidence="6">
    <location>
        <begin position="6"/>
        <end position="22"/>
    </location>
</feature>
<dbReference type="PANTHER" id="PTHR34478">
    <property type="entry name" value="PROTEIN LEMA"/>
    <property type="match status" value="1"/>
</dbReference>
<keyword evidence="5 6" id="KW-0472">Membrane</keyword>
<dbReference type="Proteomes" id="UP000034119">
    <property type="component" value="Unassembled WGS sequence"/>
</dbReference>
<sequence>MSLTNYVLIVLGALALFAFWLYNSLVRAKTRVEEAWSHIDVQLNRRADLIPNLIETVKGYAKHEKGIFENVTKARSALLGAKTVKESEEADNMLTGALKTIFAVAENYPNLKASDNFKELQDELADTENKIAYARQFYNGNVRDFNILIKSFPNVLLASVLGFKAAEFFEVNQETRKKPEVKF</sequence>
<protein>
    <submittedName>
        <fullName evidence="7">LemA family protein</fullName>
    </submittedName>
</protein>
<dbReference type="PATRIC" id="fig|1618342.3.peg.580"/>
<keyword evidence="4 6" id="KW-1133">Transmembrane helix</keyword>
<evidence type="ECO:0000313" key="8">
    <source>
        <dbReference type="Proteomes" id="UP000034119"/>
    </source>
</evidence>
<name>A0A0G1XS05_9BACT</name>
<comment type="subcellular location">
    <subcellularLocation>
        <location evidence="1">Membrane</location>
        <topology evidence="1">Single-pass membrane protein</topology>
    </subcellularLocation>
</comment>
<dbReference type="PANTHER" id="PTHR34478:SF2">
    <property type="entry name" value="MEMBRANE PROTEIN"/>
    <property type="match status" value="1"/>
</dbReference>
<evidence type="ECO:0000256" key="5">
    <source>
        <dbReference type="ARBA" id="ARBA00023136"/>
    </source>
</evidence>
<gene>
    <name evidence="7" type="ORF">UY40_C0022G0012</name>
</gene>
<dbReference type="Gene3D" id="1.20.1440.20">
    <property type="entry name" value="LemA-like domain"/>
    <property type="match status" value="1"/>
</dbReference>
<organism evidence="7 8">
    <name type="scientific">candidate division CPR1 bacterium GW2011_GWC1_49_13</name>
    <dbReference type="NCBI Taxonomy" id="1618342"/>
    <lineage>
        <taxon>Bacteria</taxon>
        <taxon>candidate division CPR1</taxon>
    </lineage>
</organism>
<dbReference type="STRING" id="1618342.UY40_C0022G0012"/>
<reference evidence="7 8" key="1">
    <citation type="journal article" date="2015" name="Nature">
        <title>rRNA introns, odd ribosomes, and small enigmatic genomes across a large radiation of phyla.</title>
        <authorList>
            <person name="Brown C.T."/>
            <person name="Hug L.A."/>
            <person name="Thomas B.C."/>
            <person name="Sharon I."/>
            <person name="Castelle C.J."/>
            <person name="Singh A."/>
            <person name="Wilkins M.J."/>
            <person name="Williams K.H."/>
            <person name="Banfield J.F."/>
        </authorList>
    </citation>
    <scope>NUCLEOTIDE SEQUENCE [LARGE SCALE GENOMIC DNA]</scope>
</reference>
<dbReference type="AlphaFoldDB" id="A0A0G1XS05"/>
<accession>A0A0G1XS05</accession>
<dbReference type="EMBL" id="LCPW01000022">
    <property type="protein sequence ID" value="KKW05372.1"/>
    <property type="molecule type" value="Genomic_DNA"/>
</dbReference>
<proteinExistence type="inferred from homology"/>
<evidence type="ECO:0000256" key="6">
    <source>
        <dbReference type="SAM" id="Phobius"/>
    </source>
</evidence>